<accession>A0ABX3YGI4</accession>
<dbReference type="EMBL" id="MRYD01000093">
    <property type="protein sequence ID" value="OSZ59021.1"/>
    <property type="molecule type" value="Genomic_DNA"/>
</dbReference>
<evidence type="ECO:0000313" key="1">
    <source>
        <dbReference type="EMBL" id="OSZ59021.1"/>
    </source>
</evidence>
<sequence length="70" mass="7914">MIQLIELIWRRKPRHSSSLTLGLSSRCGRILEICSGSKQYAGNGIRTPRRTPSNAPKAFWAIRVNHGGRR</sequence>
<reference evidence="1 2" key="1">
    <citation type="submission" date="2016-12" db="EMBL/GenBank/DDBJ databases">
        <title>Genome Mining:The Detection of Biosynthetic Gene Clusters to Aid in the Expression of Curamycin A produced by Streptomyces sp. strain CZA14.</title>
        <authorList>
            <person name="Durrell K.A."/>
            <person name="Kirby B.M."/>
            <person name="Khan W."/>
            <person name="Mthethwa T."/>
            <person name="Le Roes-Hill M."/>
        </authorList>
    </citation>
    <scope>NUCLEOTIDE SEQUENCE [LARGE SCALE GENOMIC DNA]</scope>
    <source>
        <strain evidence="1 2">CZA14</strain>
    </source>
</reference>
<comment type="caution">
    <text evidence="1">The sequence shown here is derived from an EMBL/GenBank/DDBJ whole genome shotgun (WGS) entry which is preliminary data.</text>
</comment>
<proteinExistence type="predicted"/>
<gene>
    <name evidence="1" type="ORF">OQI_18555</name>
</gene>
<name>A0ABX3YGI4_9ACTN</name>
<keyword evidence="2" id="KW-1185">Reference proteome</keyword>
<dbReference type="Proteomes" id="UP000194266">
    <property type="component" value="Unassembled WGS sequence"/>
</dbReference>
<organism evidence="1 2">
    <name type="scientific">Streptomyces pharetrae CZA14</name>
    <dbReference type="NCBI Taxonomy" id="1144883"/>
    <lineage>
        <taxon>Bacteria</taxon>
        <taxon>Bacillati</taxon>
        <taxon>Actinomycetota</taxon>
        <taxon>Actinomycetes</taxon>
        <taxon>Kitasatosporales</taxon>
        <taxon>Streptomycetaceae</taxon>
        <taxon>Streptomyces</taxon>
    </lineage>
</organism>
<evidence type="ECO:0000313" key="2">
    <source>
        <dbReference type="Proteomes" id="UP000194266"/>
    </source>
</evidence>
<protein>
    <submittedName>
        <fullName evidence="1">Uncharacterized protein</fullName>
    </submittedName>
</protein>